<dbReference type="EMBL" id="SULI01000027">
    <property type="protein sequence ID" value="TKZ17136.1"/>
    <property type="molecule type" value="Genomic_DNA"/>
</dbReference>
<dbReference type="PROSITE" id="PS00041">
    <property type="entry name" value="HTH_ARAC_FAMILY_1"/>
    <property type="match status" value="1"/>
</dbReference>
<keyword evidence="2" id="KW-0238">DNA-binding</keyword>
<evidence type="ECO:0000313" key="5">
    <source>
        <dbReference type="EMBL" id="TKZ17136.1"/>
    </source>
</evidence>
<gene>
    <name evidence="5" type="ORF">FAP39_15220</name>
</gene>
<keyword evidence="1" id="KW-0805">Transcription regulation</keyword>
<dbReference type="RefSeq" id="WP_138017244.1">
    <property type="nucleotide sequence ID" value="NZ_SULI01000027.1"/>
</dbReference>
<dbReference type="Gene3D" id="1.10.10.60">
    <property type="entry name" value="Homeodomain-like"/>
    <property type="match status" value="1"/>
</dbReference>
<dbReference type="InterPro" id="IPR050204">
    <property type="entry name" value="AraC_XylS_family_regulators"/>
</dbReference>
<dbReference type="PROSITE" id="PS01124">
    <property type="entry name" value="HTH_ARAC_FAMILY_2"/>
    <property type="match status" value="1"/>
</dbReference>
<evidence type="ECO:0000259" key="4">
    <source>
        <dbReference type="PROSITE" id="PS01124"/>
    </source>
</evidence>
<dbReference type="AlphaFoldDB" id="A0A4U7MWG0"/>
<keyword evidence="6" id="KW-1185">Reference proteome</keyword>
<keyword evidence="3" id="KW-0804">Transcription</keyword>
<dbReference type="PANTHER" id="PTHR46796">
    <property type="entry name" value="HTH-TYPE TRANSCRIPTIONAL ACTIVATOR RHAS-RELATED"/>
    <property type="match status" value="1"/>
</dbReference>
<sequence length="270" mass="30595">MQIHDRDFSYGYCALNTCVDQYGTAPPDAVTFVFKGSNTGKMWWRSLDTDENEVLVYKPGSEIRCINSPDFDIQTISIPWHAILATCESLKLTCPELQALPETIKVAATQMVDMRAFLNAYREAPNRGLSPATLPHLEHLIRSWVAQSQTRASSSHSISARDRAIHICLEFLDGADLAEVSVQDLRKISNVSDRTLQYVFRDRFSVTPQVFLRSLRLSRVHAMLKQEKHHAISIGELATSQGLWHHGRFSQEYSRIYGETPSATRDSLRI</sequence>
<evidence type="ECO:0000256" key="3">
    <source>
        <dbReference type="ARBA" id="ARBA00023163"/>
    </source>
</evidence>
<dbReference type="OrthoDB" id="7285481at2"/>
<comment type="caution">
    <text evidence="5">The sequence shown here is derived from an EMBL/GenBank/DDBJ whole genome shotgun (WGS) entry which is preliminary data.</text>
</comment>
<dbReference type="InterPro" id="IPR018060">
    <property type="entry name" value="HTH_AraC"/>
</dbReference>
<dbReference type="SMART" id="SM00342">
    <property type="entry name" value="HTH_ARAC"/>
    <property type="match status" value="1"/>
</dbReference>
<protein>
    <submittedName>
        <fullName evidence="5">AraC family transcriptional regulator</fullName>
    </submittedName>
</protein>
<organism evidence="5 6">
    <name type="scientific">Shimia litoralis</name>
    <dbReference type="NCBI Taxonomy" id="420403"/>
    <lineage>
        <taxon>Bacteria</taxon>
        <taxon>Pseudomonadati</taxon>
        <taxon>Pseudomonadota</taxon>
        <taxon>Alphaproteobacteria</taxon>
        <taxon>Rhodobacterales</taxon>
        <taxon>Roseobacteraceae</taxon>
    </lineage>
</organism>
<dbReference type="GO" id="GO:0043565">
    <property type="term" value="F:sequence-specific DNA binding"/>
    <property type="evidence" value="ECO:0007669"/>
    <property type="project" value="InterPro"/>
</dbReference>
<dbReference type="GO" id="GO:0003700">
    <property type="term" value="F:DNA-binding transcription factor activity"/>
    <property type="evidence" value="ECO:0007669"/>
    <property type="project" value="InterPro"/>
</dbReference>
<dbReference type="Proteomes" id="UP000306575">
    <property type="component" value="Unassembled WGS sequence"/>
</dbReference>
<reference evidence="5 6" key="1">
    <citation type="submission" date="2019-04" db="EMBL/GenBank/DDBJ databases">
        <title>Genome sequence of Pelagicola litoralis CL-ES2.</title>
        <authorList>
            <person name="Cao J."/>
        </authorList>
    </citation>
    <scope>NUCLEOTIDE SEQUENCE [LARGE SCALE GENOMIC DNA]</scope>
    <source>
        <strain evidence="5 6">CL-ES2</strain>
    </source>
</reference>
<evidence type="ECO:0000256" key="2">
    <source>
        <dbReference type="ARBA" id="ARBA00023125"/>
    </source>
</evidence>
<name>A0A4U7MWG0_9RHOB</name>
<dbReference type="Pfam" id="PF12833">
    <property type="entry name" value="HTH_18"/>
    <property type="match status" value="1"/>
</dbReference>
<dbReference type="InterPro" id="IPR018062">
    <property type="entry name" value="HTH_AraC-typ_CS"/>
</dbReference>
<feature type="domain" description="HTH araC/xylS-type" evidence="4">
    <location>
        <begin position="162"/>
        <end position="267"/>
    </location>
</feature>
<proteinExistence type="predicted"/>
<accession>A0A4U7MWG0</accession>
<evidence type="ECO:0000313" key="6">
    <source>
        <dbReference type="Proteomes" id="UP000306575"/>
    </source>
</evidence>
<evidence type="ECO:0000256" key="1">
    <source>
        <dbReference type="ARBA" id="ARBA00023015"/>
    </source>
</evidence>